<organism evidence="17 18">
    <name type="scientific">Terriglobus saanensis (strain ATCC BAA-1853 / DSM 23119 / SP1PR4)</name>
    <dbReference type="NCBI Taxonomy" id="401053"/>
    <lineage>
        <taxon>Bacteria</taxon>
        <taxon>Pseudomonadati</taxon>
        <taxon>Acidobacteriota</taxon>
        <taxon>Terriglobia</taxon>
        <taxon>Terriglobales</taxon>
        <taxon>Acidobacteriaceae</taxon>
        <taxon>Terriglobus</taxon>
    </lineage>
</organism>
<dbReference type="SUPFAM" id="SSF55486">
    <property type="entry name" value="Metalloproteases ('zincins'), catalytic domain"/>
    <property type="match status" value="1"/>
</dbReference>
<dbReference type="AlphaFoldDB" id="E8V3T9"/>
<dbReference type="STRING" id="401053.AciPR4_0518"/>
<evidence type="ECO:0000256" key="9">
    <source>
        <dbReference type="PIRSR" id="PIRSR634016-1"/>
    </source>
</evidence>
<dbReference type="InterPro" id="IPR014782">
    <property type="entry name" value="Peptidase_M1_dom"/>
</dbReference>
<evidence type="ECO:0000256" key="4">
    <source>
        <dbReference type="ARBA" id="ARBA00022670"/>
    </source>
</evidence>
<dbReference type="Gene3D" id="1.25.50.20">
    <property type="match status" value="1"/>
</dbReference>
<evidence type="ECO:0000259" key="14">
    <source>
        <dbReference type="Pfam" id="PF01433"/>
    </source>
</evidence>
<dbReference type="OrthoDB" id="9814383at2"/>
<dbReference type="GO" id="GO:0016020">
    <property type="term" value="C:membrane"/>
    <property type="evidence" value="ECO:0007669"/>
    <property type="project" value="TreeGrafter"/>
</dbReference>
<dbReference type="EMBL" id="CP002467">
    <property type="protein sequence ID" value="ADV81353.1"/>
    <property type="molecule type" value="Genomic_DNA"/>
</dbReference>
<feature type="domain" description="ERAP1-like C-terminal" evidence="15">
    <location>
        <begin position="526"/>
        <end position="832"/>
    </location>
</feature>
<feature type="site" description="Transition state stabilizer" evidence="11">
    <location>
        <position position="397"/>
    </location>
</feature>
<dbReference type="SUPFAM" id="SSF63737">
    <property type="entry name" value="Leukotriene A4 hydrolase N-terminal domain"/>
    <property type="match status" value="1"/>
</dbReference>
<dbReference type="GO" id="GO:0016285">
    <property type="term" value="F:alanyl aminopeptidase activity"/>
    <property type="evidence" value="ECO:0007669"/>
    <property type="project" value="UniProtKB-EC"/>
</dbReference>
<evidence type="ECO:0000313" key="17">
    <source>
        <dbReference type="EMBL" id="ADV81353.1"/>
    </source>
</evidence>
<keyword evidence="7 10" id="KW-0862">Zinc</keyword>
<feature type="chain" id="PRO_5003228957" description="Aminopeptidase" evidence="13">
    <location>
        <begin position="24"/>
        <end position="855"/>
    </location>
</feature>
<feature type="active site" description="Proton acceptor" evidence="9">
    <location>
        <position position="313"/>
    </location>
</feature>
<keyword evidence="3 12" id="KW-0031">Aminopeptidase</keyword>
<dbReference type="HOGENOM" id="CLU_003705_0_3_0"/>
<evidence type="ECO:0000256" key="1">
    <source>
        <dbReference type="ARBA" id="ARBA00000098"/>
    </source>
</evidence>
<dbReference type="Pfam" id="PF17900">
    <property type="entry name" value="Peptidase_M1_N"/>
    <property type="match status" value="1"/>
</dbReference>
<dbReference type="InterPro" id="IPR042097">
    <property type="entry name" value="Aminopeptidase_N-like_N_sf"/>
</dbReference>
<dbReference type="GO" id="GO:0008270">
    <property type="term" value="F:zinc ion binding"/>
    <property type="evidence" value="ECO:0007669"/>
    <property type="project" value="UniProtKB-UniRule"/>
</dbReference>
<dbReference type="PANTHER" id="PTHR11533:SF174">
    <property type="entry name" value="PUROMYCIN-SENSITIVE AMINOPEPTIDASE-RELATED"/>
    <property type="match status" value="1"/>
</dbReference>
<evidence type="ECO:0000313" key="18">
    <source>
        <dbReference type="Proteomes" id="UP000006844"/>
    </source>
</evidence>
<dbReference type="InterPro" id="IPR050344">
    <property type="entry name" value="Peptidase_M1_aminopeptidases"/>
</dbReference>
<accession>E8V3T9</accession>
<dbReference type="GO" id="GO:0070006">
    <property type="term" value="F:metalloaminopeptidase activity"/>
    <property type="evidence" value="ECO:0007669"/>
    <property type="project" value="TreeGrafter"/>
</dbReference>
<evidence type="ECO:0000256" key="6">
    <source>
        <dbReference type="ARBA" id="ARBA00022801"/>
    </source>
</evidence>
<keyword evidence="4 12" id="KW-0645">Protease</keyword>
<evidence type="ECO:0000256" key="2">
    <source>
        <dbReference type="ARBA" id="ARBA00010136"/>
    </source>
</evidence>
<keyword evidence="8 12" id="KW-0482">Metalloprotease</keyword>
<comment type="catalytic activity">
    <reaction evidence="1">
        <text>Release of an N-terminal amino acid, Xaa-|-Yaa- from a peptide, amide or arylamide. Xaa is preferably Ala, but may be most amino acids including Pro (slow action). When a terminal hydrophobic residue is followed by a prolyl residue, the two may be released as an intact Xaa-Pro dipeptide.</text>
        <dbReference type="EC" id="3.4.11.2"/>
    </reaction>
</comment>
<feature type="signal peptide" evidence="13">
    <location>
        <begin position="1"/>
        <end position="23"/>
    </location>
</feature>
<dbReference type="Proteomes" id="UP000006844">
    <property type="component" value="Chromosome"/>
</dbReference>
<evidence type="ECO:0000256" key="12">
    <source>
        <dbReference type="RuleBase" id="RU364040"/>
    </source>
</evidence>
<dbReference type="Gene3D" id="2.60.40.1910">
    <property type="match status" value="1"/>
</dbReference>
<dbReference type="RefSeq" id="WP_013567086.1">
    <property type="nucleotide sequence ID" value="NC_014963.1"/>
</dbReference>
<dbReference type="GO" id="GO:0005737">
    <property type="term" value="C:cytoplasm"/>
    <property type="evidence" value="ECO:0007669"/>
    <property type="project" value="TreeGrafter"/>
</dbReference>
<evidence type="ECO:0000256" key="10">
    <source>
        <dbReference type="PIRSR" id="PIRSR634016-3"/>
    </source>
</evidence>
<evidence type="ECO:0000256" key="7">
    <source>
        <dbReference type="ARBA" id="ARBA00022833"/>
    </source>
</evidence>
<dbReference type="PRINTS" id="PR00756">
    <property type="entry name" value="ALADIPTASE"/>
</dbReference>
<evidence type="ECO:0000259" key="15">
    <source>
        <dbReference type="Pfam" id="PF11838"/>
    </source>
</evidence>
<dbReference type="FunFam" id="1.10.390.10:FF:000006">
    <property type="entry name" value="Puromycin-sensitive aminopeptidase"/>
    <property type="match status" value="1"/>
</dbReference>
<evidence type="ECO:0000256" key="8">
    <source>
        <dbReference type="ARBA" id="ARBA00023049"/>
    </source>
</evidence>
<evidence type="ECO:0000256" key="3">
    <source>
        <dbReference type="ARBA" id="ARBA00022438"/>
    </source>
</evidence>
<dbReference type="EC" id="3.4.11.-" evidence="12"/>
<dbReference type="KEGG" id="tsa:AciPR4_0518"/>
<evidence type="ECO:0000256" key="5">
    <source>
        <dbReference type="ARBA" id="ARBA00022723"/>
    </source>
</evidence>
<dbReference type="Pfam" id="PF11838">
    <property type="entry name" value="ERAP1_C"/>
    <property type="match status" value="1"/>
</dbReference>
<dbReference type="InterPro" id="IPR027268">
    <property type="entry name" value="Peptidase_M4/M1_CTD_sf"/>
</dbReference>
<evidence type="ECO:0000256" key="11">
    <source>
        <dbReference type="PIRSR" id="PIRSR634016-4"/>
    </source>
</evidence>
<feature type="domain" description="Aminopeptidase N-like N-terminal" evidence="16">
    <location>
        <begin position="32"/>
        <end position="206"/>
    </location>
</feature>
<keyword evidence="6 12" id="KW-0378">Hydrolase</keyword>
<feature type="binding site" evidence="10">
    <location>
        <position position="316"/>
    </location>
    <ligand>
        <name>Zn(2+)</name>
        <dbReference type="ChEBI" id="CHEBI:29105"/>
        <note>catalytic</note>
    </ligand>
</feature>
<feature type="domain" description="Peptidase M1 membrane alanine aminopeptidase" evidence="14">
    <location>
        <begin position="240"/>
        <end position="456"/>
    </location>
</feature>
<gene>
    <name evidence="17" type="ordered locus">AciPR4_0518</name>
</gene>
<dbReference type="Pfam" id="PF01433">
    <property type="entry name" value="Peptidase_M1"/>
    <property type="match status" value="1"/>
</dbReference>
<dbReference type="InterPro" id="IPR034016">
    <property type="entry name" value="M1_APN-typ"/>
</dbReference>
<feature type="binding site" evidence="10">
    <location>
        <position position="312"/>
    </location>
    <ligand>
        <name>Zn(2+)</name>
        <dbReference type="ChEBI" id="CHEBI:29105"/>
        <note>catalytic</note>
    </ligand>
</feature>
<keyword evidence="13" id="KW-0732">Signal</keyword>
<evidence type="ECO:0000259" key="16">
    <source>
        <dbReference type="Pfam" id="PF17900"/>
    </source>
</evidence>
<feature type="binding site" evidence="10">
    <location>
        <position position="335"/>
    </location>
    <ligand>
        <name>Zn(2+)</name>
        <dbReference type="ChEBI" id="CHEBI:29105"/>
        <note>catalytic</note>
    </ligand>
</feature>
<dbReference type="Gene3D" id="1.10.390.10">
    <property type="entry name" value="Neutral Protease Domain 2"/>
    <property type="match status" value="1"/>
</dbReference>
<dbReference type="InterPro" id="IPR001930">
    <property type="entry name" value="Peptidase_M1"/>
</dbReference>
<dbReference type="PANTHER" id="PTHR11533">
    <property type="entry name" value="PROTEASE M1 ZINC METALLOPROTEASE"/>
    <property type="match status" value="1"/>
</dbReference>
<dbReference type="GO" id="GO:0005615">
    <property type="term" value="C:extracellular space"/>
    <property type="evidence" value="ECO:0007669"/>
    <property type="project" value="TreeGrafter"/>
</dbReference>
<dbReference type="Gene3D" id="2.60.40.1730">
    <property type="entry name" value="tricorn interacting facor f3 domain"/>
    <property type="match status" value="1"/>
</dbReference>
<dbReference type="GO" id="GO:0043171">
    <property type="term" value="P:peptide catabolic process"/>
    <property type="evidence" value="ECO:0007669"/>
    <property type="project" value="TreeGrafter"/>
</dbReference>
<dbReference type="CDD" id="cd09601">
    <property type="entry name" value="M1_APN-Q_like"/>
    <property type="match status" value="1"/>
</dbReference>
<dbReference type="eggNOG" id="COG0308">
    <property type="taxonomic scope" value="Bacteria"/>
</dbReference>
<comment type="cofactor">
    <cofactor evidence="10 12">
        <name>Zn(2+)</name>
        <dbReference type="ChEBI" id="CHEBI:29105"/>
    </cofactor>
    <text evidence="10 12">Binds 1 zinc ion per subunit.</text>
</comment>
<dbReference type="InterPro" id="IPR045357">
    <property type="entry name" value="Aminopeptidase_N-like_N"/>
</dbReference>
<dbReference type="InterPro" id="IPR024571">
    <property type="entry name" value="ERAP1-like_C_dom"/>
</dbReference>
<comment type="similarity">
    <text evidence="2 12">Belongs to the peptidase M1 family.</text>
</comment>
<keyword evidence="5 10" id="KW-0479">Metal-binding</keyword>
<protein>
    <recommendedName>
        <fullName evidence="12">Aminopeptidase</fullName>
        <ecNumber evidence="12">3.4.11.-</ecNumber>
    </recommendedName>
</protein>
<evidence type="ECO:0000256" key="13">
    <source>
        <dbReference type="SAM" id="SignalP"/>
    </source>
</evidence>
<proteinExistence type="inferred from homology"/>
<keyword evidence="18" id="KW-1185">Reference proteome</keyword>
<reference evidence="17 18" key="1">
    <citation type="journal article" date="2012" name="Stand. Genomic Sci.">
        <title>Complete genome sequence of Terriglobus saanensis type strain SP1PR4(T), an Acidobacteria from tundra soil.</title>
        <authorList>
            <person name="Rawat S.R."/>
            <person name="Mannisto M.K."/>
            <person name="Starovoytov V."/>
            <person name="Goodwin L."/>
            <person name="Nolan M."/>
            <person name="Hauser L."/>
            <person name="Land M."/>
            <person name="Davenport K.W."/>
            <person name="Woyke T."/>
            <person name="Haggblom M.M."/>
        </authorList>
    </citation>
    <scope>NUCLEOTIDE SEQUENCE</scope>
    <source>
        <strain evidence="18">ATCC BAA-1853 / DSM 23119 / SP1PR4</strain>
    </source>
</reference>
<dbReference type="GO" id="GO:0042277">
    <property type="term" value="F:peptide binding"/>
    <property type="evidence" value="ECO:0007669"/>
    <property type="project" value="TreeGrafter"/>
</dbReference>
<name>E8V3T9_TERSS</name>
<dbReference type="GO" id="GO:0006508">
    <property type="term" value="P:proteolysis"/>
    <property type="evidence" value="ECO:0007669"/>
    <property type="project" value="UniProtKB-KW"/>
</dbReference>
<sequence length="855" mass="94614">MHLLKSLLSLSCALALVAVPSFAQRLPAGVRPDHYTLHFTPNLTTATFSGEESIDILLDAPQSSITLNALELKITSVKTESGDTATVSYDEIRQQATFLFAQPLPAGKNRLQIAFRGILNNQLRGFYLSKTAKRNYAVTQFESTDARRAFPSFDEPALKATFDLSLTIDKGDTVISNGPQIADKSDPDPAKHTLTFATTPRMSTYLVAFQVGDFKCSSGKSEGTPIRACATPDKVGMTKFAVKAAEHFLHYYNNYFGIRYPMQKLDMVGLPDFEEGAMENFGCITYRETDLLLDEKYASVPALRRVAVVVAHEMAHQWFGDMVTMQWWDNVWLNEGFANWMESKAVGEWKPELMMRDDEAVTLNRTLDLDSQSTTHPIRARADTPAEIEEMFDGISYGKGGAVIGMVEHYLGEEIFRQGVHNYLAAHLYANATAEDFWNAQTATSHKPIDAIMSSFVEQPGVPLLALEKANAGQLATTQSRFLLSPGSLNAVASWTVPLCLKSGTCQIITPAVNTATLPTNSRTLYANAEDKGYYRTSYSPTDLPLIIADAPQLTAPERIGLIGNQWALVRARELSVGSYLDLVKTLRADEDAAAIDTAFIGIGYLQTRIANESEREGLNAAIRAEYGPVYRALPKAKKHEDPNTRERRAQLFAVLGAAGEPVVLQEAAVLKERYFHHDDSVDTLLATEAIGIAAQNGDAAYYDQVLAWERSAQDPRSRSAALFTLTYFHNPALVDRTLNLAISGEVRNQDSYSLITRLLNAPDTRVQAWTFLKQNWQKANATFTISSGQRVIAATGVFCSKTDREDVAQFFSEHPVSSTERTLKIALSKIEECASTRESQQDELELWLKQNATR</sequence>